<feature type="domain" description="Phospholipid/glycerol acyltransferase" evidence="6">
    <location>
        <begin position="89"/>
        <end position="205"/>
    </location>
</feature>
<dbReference type="CDD" id="cd07989">
    <property type="entry name" value="LPLAT_AGPAT-like"/>
    <property type="match status" value="1"/>
</dbReference>
<organism evidence="7 8">
    <name type="scientific">Artemia franciscana</name>
    <name type="common">Brine shrimp</name>
    <name type="synonym">Artemia sanfranciscana</name>
    <dbReference type="NCBI Taxonomy" id="6661"/>
    <lineage>
        <taxon>Eukaryota</taxon>
        <taxon>Metazoa</taxon>
        <taxon>Ecdysozoa</taxon>
        <taxon>Arthropoda</taxon>
        <taxon>Crustacea</taxon>
        <taxon>Branchiopoda</taxon>
        <taxon>Anostraca</taxon>
        <taxon>Artemiidae</taxon>
        <taxon>Artemia</taxon>
    </lineage>
</organism>
<dbReference type="InterPro" id="IPR002123">
    <property type="entry name" value="Plipid/glycerol_acylTrfase"/>
</dbReference>
<dbReference type="Proteomes" id="UP001187531">
    <property type="component" value="Unassembled WGS sequence"/>
</dbReference>
<dbReference type="GO" id="GO:0006654">
    <property type="term" value="P:phosphatidic acid biosynthetic process"/>
    <property type="evidence" value="ECO:0007669"/>
    <property type="project" value="TreeGrafter"/>
</dbReference>
<sequence length="269" mass="30059">MDLLTLILLFVLVILYANVPVSKYCIKYVVYFSVVMIASLIVIPAAMVRPKNCKNTRIVSLFLGPLLNKLLGLRWHIENGEILEKDRAAVILANHQSGLDFLGMLNLWPIMGKCSAVAKSELRFVGPFGLAAWLCGTLYINRSKSGNAKATMNENIGKVKKDKIKCWIFPEGTRSDSGILPFKKGAFHLAIEGNLPIIPIVTSNYYFLDHKKRIFDSGDVLIKVLEPISTEGMTKADIPKLVDVVRNKMIEEYEKLTKEVNQKAVAATY</sequence>
<dbReference type="PANTHER" id="PTHR10434:SF11">
    <property type="entry name" value="1-ACYL-SN-GLYCEROL-3-PHOSPHATE ACYLTRANSFERASE"/>
    <property type="match status" value="1"/>
</dbReference>
<dbReference type="EC" id="2.3.1.51" evidence="2"/>
<gene>
    <name evidence="7" type="ORF">QYM36_008439</name>
</gene>
<dbReference type="SUPFAM" id="SSF69593">
    <property type="entry name" value="Glycerol-3-phosphate (1)-acyltransferase"/>
    <property type="match status" value="1"/>
</dbReference>
<reference evidence="7" key="1">
    <citation type="submission" date="2023-07" db="EMBL/GenBank/DDBJ databases">
        <title>Chromosome-level genome assembly of Artemia franciscana.</title>
        <authorList>
            <person name="Jo E."/>
        </authorList>
    </citation>
    <scope>NUCLEOTIDE SEQUENCE</scope>
    <source>
        <tissue evidence="7">Whole body</tissue>
    </source>
</reference>
<keyword evidence="8" id="KW-1185">Reference proteome</keyword>
<dbReference type="AlphaFoldDB" id="A0AA88LI50"/>
<dbReference type="PANTHER" id="PTHR10434">
    <property type="entry name" value="1-ACYL-SN-GLYCEROL-3-PHOSPHATE ACYLTRANSFERASE"/>
    <property type="match status" value="1"/>
</dbReference>
<evidence type="ECO:0000256" key="1">
    <source>
        <dbReference type="ARBA" id="ARBA00004728"/>
    </source>
</evidence>
<proteinExistence type="predicted"/>
<dbReference type="GO" id="GO:0005783">
    <property type="term" value="C:endoplasmic reticulum"/>
    <property type="evidence" value="ECO:0007669"/>
    <property type="project" value="TreeGrafter"/>
</dbReference>
<accession>A0AA88LI50</accession>
<evidence type="ECO:0000256" key="2">
    <source>
        <dbReference type="ARBA" id="ARBA00013211"/>
    </source>
</evidence>
<name>A0AA88LI50_ARTSF</name>
<keyword evidence="5" id="KW-0812">Transmembrane</keyword>
<keyword evidence="3" id="KW-0808">Transferase</keyword>
<evidence type="ECO:0000313" key="8">
    <source>
        <dbReference type="Proteomes" id="UP001187531"/>
    </source>
</evidence>
<protein>
    <recommendedName>
        <fullName evidence="2">1-acylglycerol-3-phosphate O-acyltransferase</fullName>
        <ecNumber evidence="2">2.3.1.51</ecNumber>
    </recommendedName>
</protein>
<dbReference type="EMBL" id="JAVRJZ010000001">
    <property type="protein sequence ID" value="KAK2727964.1"/>
    <property type="molecule type" value="Genomic_DNA"/>
</dbReference>
<comment type="caution">
    <text evidence="7">The sequence shown here is derived from an EMBL/GenBank/DDBJ whole genome shotgun (WGS) entry which is preliminary data.</text>
</comment>
<comment type="pathway">
    <text evidence="1">Phospholipid metabolism; CDP-diacylglycerol biosynthesis; CDP-diacylglycerol from sn-glycerol 3-phosphate: step 2/3.</text>
</comment>
<feature type="transmembrane region" description="Helical" evidence="5">
    <location>
        <begin position="28"/>
        <end position="48"/>
    </location>
</feature>
<evidence type="ECO:0000256" key="5">
    <source>
        <dbReference type="SAM" id="Phobius"/>
    </source>
</evidence>
<dbReference type="Pfam" id="PF01553">
    <property type="entry name" value="Acyltransferase"/>
    <property type="match status" value="1"/>
</dbReference>
<evidence type="ECO:0000313" key="7">
    <source>
        <dbReference type="EMBL" id="KAK2727964.1"/>
    </source>
</evidence>
<evidence type="ECO:0000256" key="3">
    <source>
        <dbReference type="ARBA" id="ARBA00022679"/>
    </source>
</evidence>
<evidence type="ECO:0000256" key="4">
    <source>
        <dbReference type="ARBA" id="ARBA00023315"/>
    </source>
</evidence>
<dbReference type="SMART" id="SM00563">
    <property type="entry name" value="PlsC"/>
    <property type="match status" value="1"/>
</dbReference>
<keyword evidence="4" id="KW-0012">Acyltransferase</keyword>
<evidence type="ECO:0000259" key="6">
    <source>
        <dbReference type="SMART" id="SM00563"/>
    </source>
</evidence>
<keyword evidence="5" id="KW-0472">Membrane</keyword>
<keyword evidence="5" id="KW-1133">Transmembrane helix</keyword>
<dbReference type="GO" id="GO:0003841">
    <property type="term" value="F:1-acylglycerol-3-phosphate O-acyltransferase activity"/>
    <property type="evidence" value="ECO:0007669"/>
    <property type="project" value="UniProtKB-EC"/>
</dbReference>